<protein>
    <submittedName>
        <fullName evidence="2">Uncharacterized protein</fullName>
    </submittedName>
</protein>
<dbReference type="Proteomes" id="UP001519641">
    <property type="component" value="Unassembled WGS sequence"/>
</dbReference>
<proteinExistence type="predicted"/>
<evidence type="ECO:0000256" key="1">
    <source>
        <dbReference type="SAM" id="Phobius"/>
    </source>
</evidence>
<reference evidence="2 3" key="1">
    <citation type="submission" date="2021-05" db="EMBL/GenBank/DDBJ databases">
        <title>Whole genome sequence of Curtobacterium flaccumfaciens pv. flaccumfaciens strain CFBP 8819.</title>
        <authorList>
            <person name="Osdaghi E."/>
            <person name="Taghouti G."/>
            <person name="Portier P."/>
            <person name="Fazliarab A."/>
            <person name="Taghavi S.M."/>
            <person name="Briand M."/>
            <person name="Le-Saux M."/>
            <person name="Jacques M.-A."/>
        </authorList>
    </citation>
    <scope>NUCLEOTIDE SEQUENCE [LARGE SCALE GENOMIC DNA]</scope>
    <source>
        <strain evidence="2 3">CFBP 8819</strain>
    </source>
</reference>
<accession>A0ABS5VHZ3</accession>
<name>A0ABS5VHZ3_9MICO</name>
<gene>
    <name evidence="2" type="ORF">KK097_11550</name>
</gene>
<keyword evidence="1" id="KW-0812">Transmembrane</keyword>
<comment type="caution">
    <text evidence="2">The sequence shown here is derived from an EMBL/GenBank/DDBJ whole genome shotgun (WGS) entry which is preliminary data.</text>
</comment>
<keyword evidence="1" id="KW-0472">Membrane</keyword>
<keyword evidence="3" id="KW-1185">Reference proteome</keyword>
<evidence type="ECO:0000313" key="2">
    <source>
        <dbReference type="EMBL" id="MBT1588450.1"/>
    </source>
</evidence>
<dbReference type="EMBL" id="JAHEWS010000016">
    <property type="protein sequence ID" value="MBT1588450.1"/>
    <property type="molecule type" value="Genomic_DNA"/>
</dbReference>
<keyword evidence="1" id="KW-1133">Transmembrane helix</keyword>
<organism evidence="2 3">
    <name type="scientific">Curtobacterium aurantiacum</name>
    <dbReference type="NCBI Taxonomy" id="3236919"/>
    <lineage>
        <taxon>Bacteria</taxon>
        <taxon>Bacillati</taxon>
        <taxon>Actinomycetota</taxon>
        <taxon>Actinomycetes</taxon>
        <taxon>Micrococcales</taxon>
        <taxon>Microbacteriaceae</taxon>
        <taxon>Curtobacterium</taxon>
    </lineage>
</organism>
<feature type="transmembrane region" description="Helical" evidence="1">
    <location>
        <begin position="54"/>
        <end position="76"/>
    </location>
</feature>
<dbReference type="RefSeq" id="WP_214544863.1">
    <property type="nucleotide sequence ID" value="NZ_JAHEWS010000016.1"/>
</dbReference>
<sequence>MHRAGNPARAGRQRTVRGAASLAAPAAAPELVAATEFARASHAPPTIRRTQMRAGAWIAGVPIAALVVVAIVQILLPR</sequence>
<evidence type="ECO:0000313" key="3">
    <source>
        <dbReference type="Proteomes" id="UP001519641"/>
    </source>
</evidence>